<evidence type="ECO:0000313" key="1">
    <source>
        <dbReference type="EMBL" id="CAG8692835.1"/>
    </source>
</evidence>
<evidence type="ECO:0000313" key="2">
    <source>
        <dbReference type="Proteomes" id="UP000789920"/>
    </source>
</evidence>
<name>A0ACA9P555_9GLOM</name>
<comment type="caution">
    <text evidence="1">The sequence shown here is derived from an EMBL/GenBank/DDBJ whole genome shotgun (WGS) entry which is preliminary data.</text>
</comment>
<keyword evidence="2" id="KW-1185">Reference proteome</keyword>
<reference evidence="1" key="1">
    <citation type="submission" date="2021-06" db="EMBL/GenBank/DDBJ databases">
        <authorList>
            <person name="Kallberg Y."/>
            <person name="Tangrot J."/>
            <person name="Rosling A."/>
        </authorList>
    </citation>
    <scope>NUCLEOTIDE SEQUENCE</scope>
    <source>
        <strain evidence="1">MA461A</strain>
    </source>
</reference>
<feature type="non-terminal residue" evidence="1">
    <location>
        <position position="169"/>
    </location>
</feature>
<proteinExistence type="predicted"/>
<gene>
    <name evidence="1" type="ORF">RPERSI_LOCUS9636</name>
</gene>
<organism evidence="1 2">
    <name type="scientific">Racocetra persica</name>
    <dbReference type="NCBI Taxonomy" id="160502"/>
    <lineage>
        <taxon>Eukaryota</taxon>
        <taxon>Fungi</taxon>
        <taxon>Fungi incertae sedis</taxon>
        <taxon>Mucoromycota</taxon>
        <taxon>Glomeromycotina</taxon>
        <taxon>Glomeromycetes</taxon>
        <taxon>Diversisporales</taxon>
        <taxon>Gigasporaceae</taxon>
        <taxon>Racocetra</taxon>
    </lineage>
</organism>
<sequence length="169" mass="19151">MAIAIQDASVLYNGNFLEPGIYKKYVLKKALEAWKQLGSDETNLKRNENHIKTLALKIHSVSPHNAACERVFSILVENAKSELNYVDQNLRQENLLSTFNQIANSIEDGNSLLLEELTEKDAEEVFEKNNLVNKNSTNLEVRKFISLSSNLESSRSLSKDVIYGDKDFD</sequence>
<dbReference type="Proteomes" id="UP000789920">
    <property type="component" value="Unassembled WGS sequence"/>
</dbReference>
<accession>A0ACA9P555</accession>
<protein>
    <submittedName>
        <fullName evidence="1">29861_t:CDS:1</fullName>
    </submittedName>
</protein>
<dbReference type="EMBL" id="CAJVQC010018364">
    <property type="protein sequence ID" value="CAG8692835.1"/>
    <property type="molecule type" value="Genomic_DNA"/>
</dbReference>